<dbReference type="Proteomes" id="UP000721861">
    <property type="component" value="Unassembled WGS sequence"/>
</dbReference>
<dbReference type="CDD" id="cd00158">
    <property type="entry name" value="RHOD"/>
    <property type="match status" value="2"/>
</dbReference>
<protein>
    <submittedName>
        <fullName evidence="3">Rhodanese-like domain-containing protein</fullName>
    </submittedName>
</protein>
<evidence type="ECO:0000256" key="1">
    <source>
        <dbReference type="SAM" id="SignalP"/>
    </source>
</evidence>
<dbReference type="SUPFAM" id="SSF52821">
    <property type="entry name" value="Rhodanese/Cell cycle control phosphatase"/>
    <property type="match status" value="2"/>
</dbReference>
<feature type="chain" id="PRO_5046898037" evidence="1">
    <location>
        <begin position="21"/>
        <end position="331"/>
    </location>
</feature>
<evidence type="ECO:0000259" key="2">
    <source>
        <dbReference type="PROSITE" id="PS50206"/>
    </source>
</evidence>
<sequence>MKNLFRYFFLMLAISAVVFTGCKDDNDPTTSTNPSETLMDYLVEIDMDLNHVIKNSDGQKFVMAAPADGNVSSKYVIDIRSTDAFNAGHIANAVNVPDFKNILTEAAKADKPILVVCYTGQTACYATSLLRLYGYHDAQALKWGMSGWNETTAAPWDNAIADISDGHSNWTFNASEPTLGVYDAPVFPTTAIEGEGILKERVEYIVSQGFKGVEATDVLESPSGFFINNYFNTTDYSAFGHVDGAYRMNPLLVSPSSTEEAAVTNLDPSKKVVTYCYTGQTSAVITAYLRVLGYDAYSLKFGMNKLSNSSDAWTANQWRGDSNPKNLPLEQ</sequence>
<organism evidence="3 4">
    <name type="scientific">Carboxylicivirga mesophila</name>
    <dbReference type="NCBI Taxonomy" id="1166478"/>
    <lineage>
        <taxon>Bacteria</taxon>
        <taxon>Pseudomonadati</taxon>
        <taxon>Bacteroidota</taxon>
        <taxon>Bacteroidia</taxon>
        <taxon>Marinilabiliales</taxon>
        <taxon>Marinilabiliaceae</taxon>
        <taxon>Carboxylicivirga</taxon>
    </lineage>
</organism>
<gene>
    <name evidence="3" type="ORF">KEM09_00590</name>
</gene>
<name>A0ABS5K5T3_9BACT</name>
<feature type="domain" description="Rhodanese" evidence="2">
    <location>
        <begin position="70"/>
        <end position="150"/>
    </location>
</feature>
<dbReference type="Gene3D" id="3.40.250.10">
    <property type="entry name" value="Rhodanese-like domain"/>
    <property type="match status" value="2"/>
</dbReference>
<dbReference type="PANTHER" id="PTHR43031">
    <property type="entry name" value="FAD-DEPENDENT OXIDOREDUCTASE"/>
    <property type="match status" value="1"/>
</dbReference>
<proteinExistence type="predicted"/>
<dbReference type="SMART" id="SM00450">
    <property type="entry name" value="RHOD"/>
    <property type="match status" value="2"/>
</dbReference>
<dbReference type="Pfam" id="PF00581">
    <property type="entry name" value="Rhodanese"/>
    <property type="match status" value="2"/>
</dbReference>
<dbReference type="PROSITE" id="PS51257">
    <property type="entry name" value="PROKAR_LIPOPROTEIN"/>
    <property type="match status" value="1"/>
</dbReference>
<accession>A0ABS5K5T3</accession>
<keyword evidence="4" id="KW-1185">Reference proteome</keyword>
<dbReference type="PROSITE" id="PS50206">
    <property type="entry name" value="RHODANESE_3"/>
    <property type="match status" value="2"/>
</dbReference>
<dbReference type="PANTHER" id="PTHR43031:SF1">
    <property type="entry name" value="PYRIDINE NUCLEOTIDE-DISULPHIDE OXIDOREDUCTASE"/>
    <property type="match status" value="1"/>
</dbReference>
<dbReference type="InterPro" id="IPR001763">
    <property type="entry name" value="Rhodanese-like_dom"/>
</dbReference>
<keyword evidence="1" id="KW-0732">Signal</keyword>
<dbReference type="RefSeq" id="WP_212223765.1">
    <property type="nucleotide sequence ID" value="NZ_JAGUCN010000001.1"/>
</dbReference>
<dbReference type="InterPro" id="IPR050229">
    <property type="entry name" value="GlpE_sulfurtransferase"/>
</dbReference>
<dbReference type="EMBL" id="JAGUCN010000001">
    <property type="protein sequence ID" value="MBS2209881.1"/>
    <property type="molecule type" value="Genomic_DNA"/>
</dbReference>
<feature type="signal peptide" evidence="1">
    <location>
        <begin position="1"/>
        <end position="20"/>
    </location>
</feature>
<comment type="caution">
    <text evidence="3">The sequence shown here is derived from an EMBL/GenBank/DDBJ whole genome shotgun (WGS) entry which is preliminary data.</text>
</comment>
<evidence type="ECO:0000313" key="3">
    <source>
        <dbReference type="EMBL" id="MBS2209881.1"/>
    </source>
</evidence>
<reference evidence="3 4" key="1">
    <citation type="journal article" date="2014" name="Int. J. Syst. Evol. Microbiol.">
        <title>Carboxylicivirga gen. nov. in the family Marinilabiliaceae with two novel species, Carboxylicivirga mesophila sp. nov. and Carboxylicivirga taeanensis sp. nov., and reclassification of Cytophaga fermentans as Saccharicrinis fermentans gen. nov., comb. nov.</title>
        <authorList>
            <person name="Yang S.H."/>
            <person name="Seo H.S."/>
            <person name="Woo J.H."/>
            <person name="Oh H.M."/>
            <person name="Jang H."/>
            <person name="Lee J.H."/>
            <person name="Kim S.J."/>
            <person name="Kwon K.K."/>
        </authorList>
    </citation>
    <scope>NUCLEOTIDE SEQUENCE [LARGE SCALE GENOMIC DNA]</scope>
    <source>
        <strain evidence="3 4">JCM 18290</strain>
    </source>
</reference>
<dbReference type="InterPro" id="IPR036873">
    <property type="entry name" value="Rhodanese-like_dom_sf"/>
</dbReference>
<evidence type="ECO:0000313" key="4">
    <source>
        <dbReference type="Proteomes" id="UP000721861"/>
    </source>
</evidence>
<feature type="domain" description="Rhodanese" evidence="2">
    <location>
        <begin position="266"/>
        <end position="315"/>
    </location>
</feature>